<proteinExistence type="predicted"/>
<evidence type="ECO:0000313" key="2">
    <source>
        <dbReference type="Proteomes" id="UP001060085"/>
    </source>
</evidence>
<name>A0ACC0A631_CATRO</name>
<keyword evidence="2" id="KW-1185">Reference proteome</keyword>
<comment type="caution">
    <text evidence="1">The sequence shown here is derived from an EMBL/GenBank/DDBJ whole genome shotgun (WGS) entry which is preliminary data.</text>
</comment>
<accession>A0ACC0A631</accession>
<dbReference type="EMBL" id="CM044706">
    <property type="protein sequence ID" value="KAI5656335.1"/>
    <property type="molecule type" value="Genomic_DNA"/>
</dbReference>
<evidence type="ECO:0000313" key="1">
    <source>
        <dbReference type="EMBL" id="KAI5656335.1"/>
    </source>
</evidence>
<reference evidence="2" key="1">
    <citation type="journal article" date="2023" name="Nat. Plants">
        <title>Single-cell RNA sequencing provides a high-resolution roadmap for understanding the multicellular compartmentation of specialized metabolism.</title>
        <authorList>
            <person name="Sun S."/>
            <person name="Shen X."/>
            <person name="Li Y."/>
            <person name="Li Y."/>
            <person name="Wang S."/>
            <person name="Li R."/>
            <person name="Zhang H."/>
            <person name="Shen G."/>
            <person name="Guo B."/>
            <person name="Wei J."/>
            <person name="Xu J."/>
            <person name="St-Pierre B."/>
            <person name="Chen S."/>
            <person name="Sun C."/>
        </authorList>
    </citation>
    <scope>NUCLEOTIDE SEQUENCE [LARGE SCALE GENOMIC DNA]</scope>
</reference>
<sequence length="143" mass="16928">MKANTYFITNRYQRSRTVDRRPYVTLACERGGTAARLTEEQLKQPKQFRKSHVPPRNILQFFREQNVCCAVRYVLSSGDIFIFMMYIKKNRMHGRNTVEEVLYLSAKRGYRVFYKNCEESNILSDIVIAHPTSIIMMEEEDET</sequence>
<organism evidence="1 2">
    <name type="scientific">Catharanthus roseus</name>
    <name type="common">Madagascar periwinkle</name>
    <name type="synonym">Vinca rosea</name>
    <dbReference type="NCBI Taxonomy" id="4058"/>
    <lineage>
        <taxon>Eukaryota</taxon>
        <taxon>Viridiplantae</taxon>
        <taxon>Streptophyta</taxon>
        <taxon>Embryophyta</taxon>
        <taxon>Tracheophyta</taxon>
        <taxon>Spermatophyta</taxon>
        <taxon>Magnoliopsida</taxon>
        <taxon>eudicotyledons</taxon>
        <taxon>Gunneridae</taxon>
        <taxon>Pentapetalae</taxon>
        <taxon>asterids</taxon>
        <taxon>lamiids</taxon>
        <taxon>Gentianales</taxon>
        <taxon>Apocynaceae</taxon>
        <taxon>Rauvolfioideae</taxon>
        <taxon>Vinceae</taxon>
        <taxon>Catharanthinae</taxon>
        <taxon>Catharanthus</taxon>
    </lineage>
</organism>
<dbReference type="Proteomes" id="UP001060085">
    <property type="component" value="Linkage Group LG06"/>
</dbReference>
<gene>
    <name evidence="1" type="ORF">M9H77_25128</name>
</gene>
<protein>
    <submittedName>
        <fullName evidence="1">Uncharacterized protein</fullName>
    </submittedName>
</protein>